<dbReference type="GO" id="GO:0005874">
    <property type="term" value="C:microtubule"/>
    <property type="evidence" value="ECO:0007669"/>
    <property type="project" value="UniProtKB-UniRule"/>
</dbReference>
<dbReference type="Pfam" id="PF13374">
    <property type="entry name" value="TPR_10"/>
    <property type="match status" value="1"/>
</dbReference>
<evidence type="ECO:0000256" key="9">
    <source>
        <dbReference type="ARBA" id="ARBA00023212"/>
    </source>
</evidence>
<evidence type="ECO:0000256" key="6">
    <source>
        <dbReference type="ARBA" id="ARBA00022803"/>
    </source>
</evidence>
<evidence type="ECO:0000256" key="8">
    <source>
        <dbReference type="ARBA" id="ARBA00023175"/>
    </source>
</evidence>
<name>A0AA85JF34_TRIRE</name>
<dbReference type="GO" id="GO:0005871">
    <property type="term" value="C:kinesin complex"/>
    <property type="evidence" value="ECO:0007669"/>
    <property type="project" value="UniProtKB-UniRule"/>
</dbReference>
<keyword evidence="6 10" id="KW-0802">TPR repeat</keyword>
<dbReference type="PROSITE" id="PS50005">
    <property type="entry name" value="TPR"/>
    <property type="match status" value="1"/>
</dbReference>
<evidence type="ECO:0000256" key="2">
    <source>
        <dbReference type="ARBA" id="ARBA00009622"/>
    </source>
</evidence>
<dbReference type="InterPro" id="IPR019734">
    <property type="entry name" value="TPR_rpt"/>
</dbReference>
<dbReference type="GO" id="GO:0019894">
    <property type="term" value="F:kinesin binding"/>
    <property type="evidence" value="ECO:0007669"/>
    <property type="project" value="TreeGrafter"/>
</dbReference>
<keyword evidence="7 12" id="KW-0175">Coiled coil</keyword>
<accession>A0AA85JF34</accession>
<dbReference type="SUPFAM" id="SSF48452">
    <property type="entry name" value="TPR-like"/>
    <property type="match status" value="1"/>
</dbReference>
<evidence type="ECO:0000256" key="11">
    <source>
        <dbReference type="RuleBase" id="RU367020"/>
    </source>
</evidence>
<comment type="subcellular location">
    <subcellularLocation>
        <location evidence="1 11">Cytoplasm</location>
        <location evidence="1 11">Cytoskeleton</location>
    </subcellularLocation>
</comment>
<sequence length="597" mass="67479">MDTLFQAKQNQLLLQSLKQDCEQALSALRLLCNSTHSCSTVSSNMNSECQKSLNEEKIPILEATLEQIEKGLEDTEDLFMHVKHIEQLETELMTMRLHSRRLCEENRWLRETLKCAQSKLKESELLLAQSEAEKEQLKFMLDMKRYDDVSSNNFEIDRKGDPPIMMSSVLGLMSTSNHTNVSNQVDRPLMHNRLQKSSATSLSSFSTCNQLEMSGFMNSSLLDTDLDSLSDNRRDSNALPGMREHQNFQSGLKTIHHIVARYKSLGKYDVAASLCLQIIRNLEKSGGRDQAQIATLLAILAEVYREQGKYEDACDLLKQAVCIREKTLGPNHMLIASTLNNLAVLQAKLGQYAEAEPLCRRALSIRENLFGADHLGITNQLNNLALLCQNQGKFEEVASIYRRNLDIYSKHHKPSSLVMRKAKRDLASVLLKLDNVIEAESLLKAVLTPDQYNSSLQPKNQENSLSQSESVDQDSAIYSLSPLSNSDRGVYIEGVSPCNSTEPSILMNSSERRVEPLWVIVEQYVKDNDISQKFSLVKWASEAKIELSVVYSAVRNLANVYQRQGFYSCASLLREWLEMELPELTESASRSHHTSMV</sequence>
<comment type="subunit">
    <text evidence="11">Oligomeric complex composed of two heavy chains and two light chains.</text>
</comment>
<evidence type="ECO:0000256" key="10">
    <source>
        <dbReference type="PROSITE-ProRule" id="PRU00339"/>
    </source>
</evidence>
<keyword evidence="4 11" id="KW-0493">Microtubule</keyword>
<proteinExistence type="inferred from homology"/>
<dbReference type="GO" id="GO:0005737">
    <property type="term" value="C:cytoplasm"/>
    <property type="evidence" value="ECO:0007669"/>
    <property type="project" value="TreeGrafter"/>
</dbReference>
<dbReference type="AlphaFoldDB" id="A0AA85JF34"/>
<organism evidence="13 14">
    <name type="scientific">Trichobilharzia regenti</name>
    <name type="common">Nasal bird schistosome</name>
    <dbReference type="NCBI Taxonomy" id="157069"/>
    <lineage>
        <taxon>Eukaryota</taxon>
        <taxon>Metazoa</taxon>
        <taxon>Spiralia</taxon>
        <taxon>Lophotrochozoa</taxon>
        <taxon>Platyhelminthes</taxon>
        <taxon>Trematoda</taxon>
        <taxon>Digenea</taxon>
        <taxon>Strigeidida</taxon>
        <taxon>Schistosomatoidea</taxon>
        <taxon>Schistosomatidae</taxon>
        <taxon>Trichobilharzia</taxon>
    </lineage>
</organism>
<keyword evidence="9 11" id="KW-0206">Cytoskeleton</keyword>
<evidence type="ECO:0000256" key="5">
    <source>
        <dbReference type="ARBA" id="ARBA00022737"/>
    </source>
</evidence>
<evidence type="ECO:0000313" key="13">
    <source>
        <dbReference type="Proteomes" id="UP000050795"/>
    </source>
</evidence>
<dbReference type="WBParaSite" id="TREG1_16050.1">
    <property type="protein sequence ID" value="TREG1_16050.1"/>
    <property type="gene ID" value="TREG1_16050"/>
</dbReference>
<comment type="function">
    <text evidence="11">Kinesin is a microtubule-associated force-producing protein that play a role in organelle transport.</text>
</comment>
<dbReference type="InterPro" id="IPR002151">
    <property type="entry name" value="Kinesin_light"/>
</dbReference>
<dbReference type="PANTHER" id="PTHR45783:SF3">
    <property type="entry name" value="KINESIN LIGHT CHAIN"/>
    <property type="match status" value="1"/>
</dbReference>
<dbReference type="Pfam" id="PF13424">
    <property type="entry name" value="TPR_12"/>
    <property type="match status" value="1"/>
</dbReference>
<feature type="repeat" description="TPR" evidence="10">
    <location>
        <begin position="294"/>
        <end position="327"/>
    </location>
</feature>
<reference evidence="14 15" key="2">
    <citation type="submission" date="2023-11" db="UniProtKB">
        <authorList>
            <consortium name="WormBaseParasite"/>
        </authorList>
    </citation>
    <scope>IDENTIFICATION</scope>
</reference>
<dbReference type="PRINTS" id="PR00381">
    <property type="entry name" value="KINESINLIGHT"/>
</dbReference>
<evidence type="ECO:0000256" key="1">
    <source>
        <dbReference type="ARBA" id="ARBA00004245"/>
    </source>
</evidence>
<feature type="coiled-coil region" evidence="12">
    <location>
        <begin position="113"/>
        <end position="140"/>
    </location>
</feature>
<evidence type="ECO:0000256" key="7">
    <source>
        <dbReference type="ARBA" id="ARBA00023054"/>
    </source>
</evidence>
<evidence type="ECO:0000313" key="14">
    <source>
        <dbReference type="WBParaSite" id="TREG1_16050.1"/>
    </source>
</evidence>
<dbReference type="PANTHER" id="PTHR45783">
    <property type="entry name" value="KINESIN LIGHT CHAIN"/>
    <property type="match status" value="1"/>
</dbReference>
<keyword evidence="5" id="KW-0677">Repeat</keyword>
<keyword evidence="13" id="KW-1185">Reference proteome</keyword>
<reference evidence="13" key="1">
    <citation type="submission" date="2022-06" db="EMBL/GenBank/DDBJ databases">
        <authorList>
            <person name="Berger JAMES D."/>
            <person name="Berger JAMES D."/>
        </authorList>
    </citation>
    <scope>NUCLEOTIDE SEQUENCE [LARGE SCALE GENOMIC DNA]</scope>
</reference>
<keyword evidence="3 11" id="KW-0963">Cytoplasm</keyword>
<evidence type="ECO:0000256" key="3">
    <source>
        <dbReference type="ARBA" id="ARBA00022490"/>
    </source>
</evidence>
<keyword evidence="8 11" id="KW-0505">Motor protein</keyword>
<evidence type="ECO:0000256" key="12">
    <source>
        <dbReference type="SAM" id="Coils"/>
    </source>
</evidence>
<dbReference type="GO" id="GO:0007018">
    <property type="term" value="P:microtubule-based movement"/>
    <property type="evidence" value="ECO:0007669"/>
    <property type="project" value="TreeGrafter"/>
</dbReference>
<evidence type="ECO:0000313" key="15">
    <source>
        <dbReference type="WBParaSite" id="TREG1_16050.2"/>
    </source>
</evidence>
<dbReference type="InterPro" id="IPR011990">
    <property type="entry name" value="TPR-like_helical_dom_sf"/>
</dbReference>
<evidence type="ECO:0000256" key="4">
    <source>
        <dbReference type="ARBA" id="ARBA00022701"/>
    </source>
</evidence>
<comment type="similarity">
    <text evidence="2 11">Belongs to the kinesin light chain family.</text>
</comment>
<dbReference type="WBParaSite" id="TREG1_16050.2">
    <property type="protein sequence ID" value="TREG1_16050.2"/>
    <property type="gene ID" value="TREG1_16050"/>
</dbReference>
<protein>
    <recommendedName>
        <fullName evidence="11">Kinesin light chain</fullName>
    </recommendedName>
</protein>
<dbReference type="SMART" id="SM00028">
    <property type="entry name" value="TPR"/>
    <property type="match status" value="3"/>
</dbReference>
<dbReference type="Gene3D" id="1.25.40.10">
    <property type="entry name" value="Tetratricopeptide repeat domain"/>
    <property type="match status" value="1"/>
</dbReference>
<dbReference type="Proteomes" id="UP000050795">
    <property type="component" value="Unassembled WGS sequence"/>
</dbReference>